<dbReference type="InterPro" id="IPR050659">
    <property type="entry name" value="Peptidase_M24B"/>
</dbReference>
<dbReference type="KEGG" id="mefw:F1737_08325"/>
<evidence type="ECO:0000259" key="4">
    <source>
        <dbReference type="Pfam" id="PF00557"/>
    </source>
</evidence>
<keyword evidence="2" id="KW-0378">Hydrolase</keyword>
<keyword evidence="1 3" id="KW-0479">Metal-binding</keyword>
<dbReference type="Pfam" id="PF00557">
    <property type="entry name" value="Peptidase_M24"/>
    <property type="match status" value="1"/>
</dbReference>
<evidence type="ECO:0000256" key="2">
    <source>
        <dbReference type="ARBA" id="ARBA00022801"/>
    </source>
</evidence>
<feature type="domain" description="Peptidase M24" evidence="4">
    <location>
        <begin position="145"/>
        <end position="358"/>
    </location>
</feature>
<dbReference type="PROSITE" id="PS00491">
    <property type="entry name" value="PROLINE_PEPTIDASE"/>
    <property type="match status" value="1"/>
</dbReference>
<dbReference type="InterPro" id="IPR029149">
    <property type="entry name" value="Creatin/AminoP/Spt16_N"/>
</dbReference>
<dbReference type="Proteomes" id="UP001301797">
    <property type="component" value="Chromosome"/>
</dbReference>
<dbReference type="GeneID" id="85230162"/>
<dbReference type="GO" id="GO:0004177">
    <property type="term" value="F:aminopeptidase activity"/>
    <property type="evidence" value="ECO:0007669"/>
    <property type="project" value="UniProtKB-KW"/>
</dbReference>
<evidence type="ECO:0000259" key="5">
    <source>
        <dbReference type="Pfam" id="PF01321"/>
    </source>
</evidence>
<reference evidence="6 7" key="1">
    <citation type="submission" date="2019-09" db="EMBL/GenBank/DDBJ databases">
        <title>The complete genome of Methanoplanus sp. FWC-SCC4.</title>
        <authorList>
            <person name="Chen S.-C."/>
            <person name="Zhou Y.-Z."/>
            <person name="Lai M.-C."/>
        </authorList>
    </citation>
    <scope>NUCLEOTIDE SEQUENCE [LARGE SCALE GENOMIC DNA]</scope>
    <source>
        <strain evidence="6 7">FWC-SCC4</strain>
    </source>
</reference>
<dbReference type="SUPFAM" id="SSF53092">
    <property type="entry name" value="Creatinase/prolidase N-terminal domain"/>
    <property type="match status" value="1"/>
</dbReference>
<name>A0AA97I3G7_9EURY</name>
<keyword evidence="7" id="KW-1185">Reference proteome</keyword>
<sequence>MNFPDRPLEAAGAEAYVLYSSSDDPDMRYLTGFETGDPVFYIKKKGRKGTLVVPQMEAERAVSESHCDVVTRGDAGFFDYLKEEKDPAKATAKMVAALAGGDILVPRTFPLYLAREMERLCKINIDKGTVSGMRAVKTPDEADFIRHSQKITEDAISFAVSLIKSASAKTGELEINETPLTSDYLRNEIHCYLLKRGLLARDTIVSCGPETSMPHCKGSGVLVENEPIMIDLFPQDTKTGYYADMTRTFVRGEPDGEIKNMFSVVREAKVLGKSMIREGVSGSAVHNAVVSHFEGSGYKTGTEGFIHSLGHGVGMAVHEEPSLSPSGKELLAGNVVTVEPGLYYRSTGGIRLEDMGLVLKEGFDCFTKYKDELII</sequence>
<protein>
    <submittedName>
        <fullName evidence="6">Aminopeptidase P family protein</fullName>
    </submittedName>
</protein>
<evidence type="ECO:0000256" key="3">
    <source>
        <dbReference type="RuleBase" id="RU000590"/>
    </source>
</evidence>
<evidence type="ECO:0000313" key="6">
    <source>
        <dbReference type="EMBL" id="WOF16693.1"/>
    </source>
</evidence>
<keyword evidence="6" id="KW-0645">Protease</keyword>
<dbReference type="RefSeq" id="WP_317136119.1">
    <property type="nucleotide sequence ID" value="NZ_CP043875.1"/>
</dbReference>
<keyword evidence="6" id="KW-0031">Aminopeptidase</keyword>
<dbReference type="SUPFAM" id="SSF55920">
    <property type="entry name" value="Creatinase/aminopeptidase"/>
    <property type="match status" value="1"/>
</dbReference>
<dbReference type="PANTHER" id="PTHR46112">
    <property type="entry name" value="AMINOPEPTIDASE"/>
    <property type="match status" value="1"/>
</dbReference>
<dbReference type="InterPro" id="IPR036005">
    <property type="entry name" value="Creatinase/aminopeptidase-like"/>
</dbReference>
<dbReference type="Pfam" id="PF01321">
    <property type="entry name" value="Creatinase_N"/>
    <property type="match status" value="1"/>
</dbReference>
<dbReference type="PANTHER" id="PTHR46112:SF2">
    <property type="entry name" value="XAA-PRO AMINOPEPTIDASE P-RELATED"/>
    <property type="match status" value="1"/>
</dbReference>
<dbReference type="Gene3D" id="3.90.230.10">
    <property type="entry name" value="Creatinase/methionine aminopeptidase superfamily"/>
    <property type="match status" value="1"/>
</dbReference>
<dbReference type="Gene3D" id="3.40.350.10">
    <property type="entry name" value="Creatinase/prolidase N-terminal domain"/>
    <property type="match status" value="1"/>
</dbReference>
<feature type="domain" description="Creatinase N-terminal" evidence="5">
    <location>
        <begin position="8"/>
        <end position="85"/>
    </location>
</feature>
<dbReference type="EMBL" id="CP043875">
    <property type="protein sequence ID" value="WOF16693.1"/>
    <property type="molecule type" value="Genomic_DNA"/>
</dbReference>
<dbReference type="InterPro" id="IPR001131">
    <property type="entry name" value="Peptidase_M24B_aminopep-P_CS"/>
</dbReference>
<organism evidence="6 7">
    <name type="scientific">Methanochimaera problematica</name>
    <dbReference type="NCBI Taxonomy" id="2609417"/>
    <lineage>
        <taxon>Archaea</taxon>
        <taxon>Methanobacteriati</taxon>
        <taxon>Methanobacteriota</taxon>
        <taxon>Stenosarchaea group</taxon>
        <taxon>Methanomicrobia</taxon>
        <taxon>Methanomicrobiales</taxon>
        <taxon>Methanomicrobiaceae</taxon>
        <taxon>Methanochimaera</taxon>
    </lineage>
</organism>
<comment type="similarity">
    <text evidence="3">Belongs to the peptidase M24B family.</text>
</comment>
<dbReference type="InterPro" id="IPR000587">
    <property type="entry name" value="Creatinase_N"/>
</dbReference>
<dbReference type="InterPro" id="IPR000994">
    <property type="entry name" value="Pept_M24"/>
</dbReference>
<dbReference type="GO" id="GO:0046872">
    <property type="term" value="F:metal ion binding"/>
    <property type="evidence" value="ECO:0007669"/>
    <property type="project" value="UniProtKB-KW"/>
</dbReference>
<evidence type="ECO:0000256" key="1">
    <source>
        <dbReference type="ARBA" id="ARBA00022723"/>
    </source>
</evidence>
<proteinExistence type="inferred from homology"/>
<evidence type="ECO:0000313" key="7">
    <source>
        <dbReference type="Proteomes" id="UP001301797"/>
    </source>
</evidence>
<dbReference type="AlphaFoldDB" id="A0AA97I3G7"/>
<accession>A0AA97I3G7</accession>
<gene>
    <name evidence="6" type="ORF">F1737_08325</name>
</gene>